<evidence type="ECO:0000256" key="4">
    <source>
        <dbReference type="ARBA" id="ARBA00022723"/>
    </source>
</evidence>
<dbReference type="Pfam" id="PF01850">
    <property type="entry name" value="PIN"/>
    <property type="match status" value="1"/>
</dbReference>
<reference evidence="10" key="1">
    <citation type="submission" date="2016-09" db="EMBL/GenBank/DDBJ databases">
        <authorList>
            <person name="Varghese N."/>
            <person name="Submissions S."/>
        </authorList>
    </citation>
    <scope>NUCLEOTIDE SEQUENCE [LARGE SCALE GENOMIC DNA]</scope>
    <source>
        <strain evidence="10">ANC 4466</strain>
    </source>
</reference>
<gene>
    <name evidence="9" type="ORF">SAMN05421731_104170</name>
</gene>
<evidence type="ECO:0000256" key="5">
    <source>
        <dbReference type="ARBA" id="ARBA00022801"/>
    </source>
</evidence>
<name>A0A240E8G7_9GAMM</name>
<dbReference type="InterPro" id="IPR050556">
    <property type="entry name" value="Type_II_TA_system_RNase"/>
</dbReference>
<keyword evidence="3" id="KW-0540">Nuclease</keyword>
<keyword evidence="2" id="KW-1277">Toxin-antitoxin system</keyword>
<dbReference type="AlphaFoldDB" id="A0A240E8G7"/>
<comment type="similarity">
    <text evidence="7">Belongs to the PINc/VapC protein family.</text>
</comment>
<keyword evidence="9" id="KW-0255">Endonuclease</keyword>
<dbReference type="SUPFAM" id="SSF88723">
    <property type="entry name" value="PIN domain-like"/>
    <property type="match status" value="1"/>
</dbReference>
<keyword evidence="6" id="KW-0460">Magnesium</keyword>
<dbReference type="PANTHER" id="PTHR33653:SF1">
    <property type="entry name" value="RIBONUCLEASE VAPC2"/>
    <property type="match status" value="1"/>
</dbReference>
<evidence type="ECO:0000313" key="9">
    <source>
        <dbReference type="EMBL" id="SNX44811.1"/>
    </source>
</evidence>
<proteinExistence type="inferred from homology"/>
<accession>A0A240E8G7</accession>
<keyword evidence="5" id="KW-0378">Hydrolase</keyword>
<dbReference type="PANTHER" id="PTHR33653">
    <property type="entry name" value="RIBONUCLEASE VAPC2"/>
    <property type="match status" value="1"/>
</dbReference>
<evidence type="ECO:0000256" key="1">
    <source>
        <dbReference type="ARBA" id="ARBA00001946"/>
    </source>
</evidence>
<evidence type="ECO:0000256" key="7">
    <source>
        <dbReference type="ARBA" id="ARBA00038093"/>
    </source>
</evidence>
<protein>
    <submittedName>
        <fullName evidence="9">tRNA(fMet)-specific endonuclease VapC</fullName>
    </submittedName>
</protein>
<keyword evidence="10" id="KW-1185">Reference proteome</keyword>
<evidence type="ECO:0000256" key="2">
    <source>
        <dbReference type="ARBA" id="ARBA00022649"/>
    </source>
</evidence>
<feature type="domain" description="PIN" evidence="8">
    <location>
        <begin position="5"/>
        <end position="125"/>
    </location>
</feature>
<dbReference type="OrthoDB" id="9796690at2"/>
<dbReference type="GO" id="GO:0016787">
    <property type="term" value="F:hydrolase activity"/>
    <property type="evidence" value="ECO:0007669"/>
    <property type="project" value="UniProtKB-KW"/>
</dbReference>
<sequence length="133" mass="15396">MDFRYLLDTNICSELIKNPQAKVAQKLFHIGTHFTAINWVVKAELRFGARLKNSTPLTQRVEALIHELNFIDFNHNLAFHYADIRTELTQKGELIGANDLWIAAHARSLDLCIVTNNVKEFSKVTDLRIENWF</sequence>
<evidence type="ECO:0000256" key="6">
    <source>
        <dbReference type="ARBA" id="ARBA00022842"/>
    </source>
</evidence>
<evidence type="ECO:0000256" key="3">
    <source>
        <dbReference type="ARBA" id="ARBA00022722"/>
    </source>
</evidence>
<evidence type="ECO:0000259" key="8">
    <source>
        <dbReference type="Pfam" id="PF01850"/>
    </source>
</evidence>
<dbReference type="EMBL" id="OANT01000004">
    <property type="protein sequence ID" value="SNX44811.1"/>
    <property type="molecule type" value="Genomic_DNA"/>
</dbReference>
<dbReference type="GO" id="GO:0046872">
    <property type="term" value="F:metal ion binding"/>
    <property type="evidence" value="ECO:0007669"/>
    <property type="project" value="UniProtKB-KW"/>
</dbReference>
<evidence type="ECO:0000313" key="10">
    <source>
        <dbReference type="Proteomes" id="UP000219042"/>
    </source>
</evidence>
<comment type="cofactor">
    <cofactor evidence="1">
        <name>Mg(2+)</name>
        <dbReference type="ChEBI" id="CHEBI:18420"/>
    </cofactor>
</comment>
<dbReference type="Proteomes" id="UP000219042">
    <property type="component" value="Unassembled WGS sequence"/>
</dbReference>
<dbReference type="RefSeq" id="WP_097079038.1">
    <property type="nucleotide sequence ID" value="NZ_BAABHT010000009.1"/>
</dbReference>
<dbReference type="GO" id="GO:0004519">
    <property type="term" value="F:endonuclease activity"/>
    <property type="evidence" value="ECO:0007669"/>
    <property type="project" value="UniProtKB-KW"/>
</dbReference>
<dbReference type="Gene3D" id="3.40.50.1010">
    <property type="entry name" value="5'-nuclease"/>
    <property type="match status" value="1"/>
</dbReference>
<organism evidence="9 10">
    <name type="scientific">Acinetobacter puyangensis</name>
    <dbReference type="NCBI Taxonomy" id="1096779"/>
    <lineage>
        <taxon>Bacteria</taxon>
        <taxon>Pseudomonadati</taxon>
        <taxon>Pseudomonadota</taxon>
        <taxon>Gammaproteobacteria</taxon>
        <taxon>Moraxellales</taxon>
        <taxon>Moraxellaceae</taxon>
        <taxon>Acinetobacter</taxon>
    </lineage>
</organism>
<keyword evidence="4" id="KW-0479">Metal-binding</keyword>
<dbReference type="InterPro" id="IPR002716">
    <property type="entry name" value="PIN_dom"/>
</dbReference>
<dbReference type="InterPro" id="IPR029060">
    <property type="entry name" value="PIN-like_dom_sf"/>
</dbReference>